<dbReference type="EMBL" id="JBHLWV010000020">
    <property type="protein sequence ID" value="MFC0315229.1"/>
    <property type="molecule type" value="Genomic_DNA"/>
</dbReference>
<proteinExistence type="predicted"/>
<sequence>MKPLPMITTRRAVALAAAVAVGFAPYLVQAAPAAATPQGQQSGPQTQRAVPAPDRVALGGVYNARTFGNYRNTDGQALTDRVIRSGDLQNLTDAGIAELRRRDVRTIIDLRTTFERQLKPNRPVPGAKVVVADVMALAPLAGSADFPGMYRTFVDNPGAREAYRSALLEVATTVDRGDSVLIQCSAGRDRTGWLAAVLLRIAGADMATIEADFLANNTGVDVNWLRGAFAHADRMYGSFDGYLHKGLRLSDKDIASIRTAMLTQGATAQ</sequence>
<dbReference type="InterPro" id="IPR029021">
    <property type="entry name" value="Prot-tyrosine_phosphatase-like"/>
</dbReference>
<accession>A0ABV6H8L4</accession>
<gene>
    <name evidence="2" type="ORF">ACFFJD_10240</name>
</gene>
<feature type="chain" id="PRO_5046240697" evidence="1">
    <location>
        <begin position="31"/>
        <end position="269"/>
    </location>
</feature>
<dbReference type="RefSeq" id="WP_382363744.1">
    <property type="nucleotide sequence ID" value="NZ_JBHLWV010000020.1"/>
</dbReference>
<evidence type="ECO:0000313" key="3">
    <source>
        <dbReference type="Proteomes" id="UP001589783"/>
    </source>
</evidence>
<keyword evidence="1" id="KW-0732">Signal</keyword>
<feature type="signal peptide" evidence="1">
    <location>
        <begin position="1"/>
        <end position="30"/>
    </location>
</feature>
<name>A0ABV6H8L4_9ACTN</name>
<keyword evidence="2" id="KW-0378">Hydrolase</keyword>
<dbReference type="Pfam" id="PF13350">
    <property type="entry name" value="Y_phosphatase3"/>
    <property type="match status" value="1"/>
</dbReference>
<keyword evidence="3" id="KW-1185">Reference proteome</keyword>
<evidence type="ECO:0000313" key="2">
    <source>
        <dbReference type="EMBL" id="MFC0315229.1"/>
    </source>
</evidence>
<dbReference type="InterPro" id="IPR026893">
    <property type="entry name" value="Tyr/Ser_Pase_IphP-type"/>
</dbReference>
<protein>
    <submittedName>
        <fullName evidence="2">Tyrosine-protein phosphatase</fullName>
        <ecNumber evidence="2">3.1.3.48</ecNumber>
    </submittedName>
</protein>
<dbReference type="Gene3D" id="3.90.190.10">
    <property type="entry name" value="Protein tyrosine phosphatase superfamily"/>
    <property type="match status" value="1"/>
</dbReference>
<dbReference type="GO" id="GO:0004725">
    <property type="term" value="F:protein tyrosine phosphatase activity"/>
    <property type="evidence" value="ECO:0007669"/>
    <property type="project" value="UniProtKB-EC"/>
</dbReference>
<organism evidence="2 3">
    <name type="scientific">Gordonia phosphorivorans</name>
    <dbReference type="NCBI Taxonomy" id="1056982"/>
    <lineage>
        <taxon>Bacteria</taxon>
        <taxon>Bacillati</taxon>
        <taxon>Actinomycetota</taxon>
        <taxon>Actinomycetes</taxon>
        <taxon>Mycobacteriales</taxon>
        <taxon>Gordoniaceae</taxon>
        <taxon>Gordonia</taxon>
    </lineage>
</organism>
<comment type="caution">
    <text evidence="2">The sequence shown here is derived from an EMBL/GenBank/DDBJ whole genome shotgun (WGS) entry which is preliminary data.</text>
</comment>
<evidence type="ECO:0000256" key="1">
    <source>
        <dbReference type="SAM" id="SignalP"/>
    </source>
</evidence>
<dbReference type="EC" id="3.1.3.48" evidence="2"/>
<dbReference type="SUPFAM" id="SSF52799">
    <property type="entry name" value="(Phosphotyrosine protein) phosphatases II"/>
    <property type="match status" value="1"/>
</dbReference>
<dbReference type="Proteomes" id="UP001589783">
    <property type="component" value="Unassembled WGS sequence"/>
</dbReference>
<reference evidence="2 3" key="1">
    <citation type="submission" date="2024-09" db="EMBL/GenBank/DDBJ databases">
        <authorList>
            <person name="Sun Q."/>
            <person name="Mori K."/>
        </authorList>
    </citation>
    <scope>NUCLEOTIDE SEQUENCE [LARGE SCALE GENOMIC DNA]</scope>
    <source>
        <strain evidence="2 3">CCM 7957</strain>
    </source>
</reference>